<organism evidence="1">
    <name type="scientific">freshwater metagenome</name>
    <dbReference type="NCBI Taxonomy" id="449393"/>
    <lineage>
        <taxon>unclassified sequences</taxon>
        <taxon>metagenomes</taxon>
        <taxon>ecological metagenomes</taxon>
    </lineage>
</organism>
<protein>
    <submittedName>
        <fullName evidence="1">Unannotated protein</fullName>
    </submittedName>
</protein>
<name>A0A6J7A9C9_9ZZZZ</name>
<accession>A0A6J7A9C9</accession>
<dbReference type="AlphaFoldDB" id="A0A6J7A9C9"/>
<proteinExistence type="predicted"/>
<evidence type="ECO:0000313" key="1">
    <source>
        <dbReference type="EMBL" id="CAB4829516.1"/>
    </source>
</evidence>
<reference evidence="1" key="1">
    <citation type="submission" date="2020-05" db="EMBL/GenBank/DDBJ databases">
        <authorList>
            <person name="Chiriac C."/>
            <person name="Salcher M."/>
            <person name="Ghai R."/>
            <person name="Kavagutti S V."/>
        </authorList>
    </citation>
    <scope>NUCLEOTIDE SEQUENCE</scope>
</reference>
<dbReference type="EMBL" id="CAFAAQ010000353">
    <property type="protein sequence ID" value="CAB4829516.1"/>
    <property type="molecule type" value="Genomic_DNA"/>
</dbReference>
<gene>
    <name evidence="1" type="ORF">UFOPK3046_02275</name>
</gene>
<sequence>MSRADGQLEVRPLGLARRGDELVHSHGLDYDVIVHSDVESTEESVESIISAMRSGGYL</sequence>